<proteinExistence type="predicted"/>
<comment type="caution">
    <text evidence="2">The sequence shown here is derived from an EMBL/GenBank/DDBJ whole genome shotgun (WGS) entry which is preliminary data.</text>
</comment>
<keyword evidence="3" id="KW-1185">Reference proteome</keyword>
<sequence>MKILSFIKQNEREIARYVFWGLLLTCILPMWTNYILKKYENRATFNRFLFEQELKPYRNKQVECNHKNLELFKKQAEEIEYWLLVKKIADDHIKISKEYLLAKDEHKLMFSFIKEADRVNRQIATLGKQIDYCHDEAFNYSDELAMMLNVMPEYKKISQNYTKNIQKISRRQEIRLKTYLSKLNIPFLNSVQDLDLWNNLLIHPAESSISTNKMLIFNVEIRQITFDFARQAYSERSLFHAKTNKLFLKAYQYQLS</sequence>
<organism evidence="2 3">
    <name type="scientific">Legionella lytica</name>
    <dbReference type="NCBI Taxonomy" id="96232"/>
    <lineage>
        <taxon>Bacteria</taxon>
        <taxon>Pseudomonadati</taxon>
        <taxon>Pseudomonadota</taxon>
        <taxon>Gammaproteobacteria</taxon>
        <taxon>Legionellales</taxon>
        <taxon>Legionellaceae</taxon>
        <taxon>Legionella</taxon>
    </lineage>
</organism>
<gene>
    <name evidence="2" type="ORF">ACD661_04805</name>
</gene>
<dbReference type="Proteomes" id="UP001615550">
    <property type="component" value="Unassembled WGS sequence"/>
</dbReference>
<reference evidence="2 3" key="1">
    <citation type="submission" date="2024-08" db="EMBL/GenBank/DDBJ databases">
        <title>Draft Genome Sequence of Legionella lytica strain DSB2004, Isolated From a Fire Sprinkler System.</title>
        <authorList>
            <person name="Everhart A.D."/>
            <person name="Kidane D.T."/>
            <person name="Farone A.L."/>
            <person name="Farone M.B."/>
        </authorList>
    </citation>
    <scope>NUCLEOTIDE SEQUENCE [LARGE SCALE GENOMIC DNA]</scope>
    <source>
        <strain evidence="2 3">DSB2004</strain>
    </source>
</reference>
<dbReference type="RefSeq" id="WP_400186714.1">
    <property type="nucleotide sequence ID" value="NZ_JBGORX010000001.1"/>
</dbReference>
<feature type="transmembrane region" description="Helical" evidence="1">
    <location>
        <begin position="17"/>
        <end position="36"/>
    </location>
</feature>
<evidence type="ECO:0000313" key="3">
    <source>
        <dbReference type="Proteomes" id="UP001615550"/>
    </source>
</evidence>
<dbReference type="EMBL" id="JBGORX010000001">
    <property type="protein sequence ID" value="MFJ1267879.1"/>
    <property type="molecule type" value="Genomic_DNA"/>
</dbReference>
<evidence type="ECO:0000313" key="2">
    <source>
        <dbReference type="EMBL" id="MFJ1267879.1"/>
    </source>
</evidence>
<keyword evidence="1" id="KW-0812">Transmembrane</keyword>
<evidence type="ECO:0000256" key="1">
    <source>
        <dbReference type="SAM" id="Phobius"/>
    </source>
</evidence>
<keyword evidence="1" id="KW-0472">Membrane</keyword>
<accession>A0ABW8D5C7</accession>
<evidence type="ECO:0008006" key="4">
    <source>
        <dbReference type="Google" id="ProtNLM"/>
    </source>
</evidence>
<protein>
    <recommendedName>
        <fullName evidence="4">Coiled-coil protein</fullName>
    </recommendedName>
</protein>
<name>A0ABW8D5C7_9GAMM</name>
<keyword evidence="1" id="KW-1133">Transmembrane helix</keyword>